<sequence length="30" mass="3623">MSANVHIYKLLHIFLQNSIIRQPTHKYRSN</sequence>
<dbReference type="AlphaFoldDB" id="A0A0E9R3E8"/>
<proteinExistence type="predicted"/>
<reference evidence="1" key="1">
    <citation type="submission" date="2014-11" db="EMBL/GenBank/DDBJ databases">
        <authorList>
            <person name="Amaro Gonzalez C."/>
        </authorList>
    </citation>
    <scope>NUCLEOTIDE SEQUENCE</scope>
</reference>
<dbReference type="EMBL" id="GBXM01085577">
    <property type="protein sequence ID" value="JAH23000.1"/>
    <property type="molecule type" value="Transcribed_RNA"/>
</dbReference>
<evidence type="ECO:0000313" key="1">
    <source>
        <dbReference type="EMBL" id="JAH23000.1"/>
    </source>
</evidence>
<accession>A0A0E9R3E8</accession>
<name>A0A0E9R3E8_ANGAN</name>
<dbReference type="EMBL" id="GBXM01061167">
    <property type="protein sequence ID" value="JAH47410.1"/>
    <property type="molecule type" value="Transcribed_RNA"/>
</dbReference>
<organism evidence="1">
    <name type="scientific">Anguilla anguilla</name>
    <name type="common">European freshwater eel</name>
    <name type="synonym">Muraena anguilla</name>
    <dbReference type="NCBI Taxonomy" id="7936"/>
    <lineage>
        <taxon>Eukaryota</taxon>
        <taxon>Metazoa</taxon>
        <taxon>Chordata</taxon>
        <taxon>Craniata</taxon>
        <taxon>Vertebrata</taxon>
        <taxon>Euteleostomi</taxon>
        <taxon>Actinopterygii</taxon>
        <taxon>Neopterygii</taxon>
        <taxon>Teleostei</taxon>
        <taxon>Anguilliformes</taxon>
        <taxon>Anguillidae</taxon>
        <taxon>Anguilla</taxon>
    </lineage>
</organism>
<reference evidence="1" key="2">
    <citation type="journal article" date="2015" name="Fish Shellfish Immunol.">
        <title>Early steps in the European eel (Anguilla anguilla)-Vibrio vulnificus interaction in the gills: Role of the RtxA13 toxin.</title>
        <authorList>
            <person name="Callol A."/>
            <person name="Pajuelo D."/>
            <person name="Ebbesson L."/>
            <person name="Teles M."/>
            <person name="MacKenzie S."/>
            <person name="Amaro C."/>
        </authorList>
    </citation>
    <scope>NUCLEOTIDE SEQUENCE</scope>
</reference>
<protein>
    <submittedName>
        <fullName evidence="1">Uncharacterized protein</fullName>
    </submittedName>
</protein>